<dbReference type="KEGG" id="tng:GSTEN00037789G001"/>
<reference evidence="1" key="1">
    <citation type="journal article" date="2004" name="Nature">
        <title>Genome duplication in the teleost fish Tetraodon nigroviridis reveals the early vertebrate proto-karyotype.</title>
        <authorList>
            <person name="Jaillon O."/>
            <person name="Aury J.-M."/>
            <person name="Brunet F."/>
            <person name="Petit J.-L."/>
            <person name="Stange-Thomann N."/>
            <person name="Mauceli E."/>
            <person name="Bouneau L."/>
            <person name="Fischer C."/>
            <person name="Ozouf-Costaz C."/>
            <person name="Bernot A."/>
            <person name="Nicaud S."/>
            <person name="Jaffe D."/>
            <person name="Fisher S."/>
            <person name="Lutfalla G."/>
            <person name="Dossat C."/>
            <person name="Segurens B."/>
            <person name="Dasilva C."/>
            <person name="Salanoubat M."/>
            <person name="Levy M."/>
            <person name="Boudet N."/>
            <person name="Castellano S."/>
            <person name="Anthouard V."/>
            <person name="Jubin C."/>
            <person name="Castelli V."/>
            <person name="Katinka M."/>
            <person name="Vacherie B."/>
            <person name="Biemont C."/>
            <person name="Skalli Z."/>
            <person name="Cattolico L."/>
            <person name="Poulain J."/>
            <person name="De Berardinis V."/>
            <person name="Cruaud C."/>
            <person name="Duprat S."/>
            <person name="Brottier P."/>
            <person name="Coutanceau J.-P."/>
            <person name="Gouzy J."/>
            <person name="Parra G."/>
            <person name="Lardier G."/>
            <person name="Chapple C."/>
            <person name="McKernan K.J."/>
            <person name="McEwan P."/>
            <person name="Bosak S."/>
            <person name="Kellis M."/>
            <person name="Volff J.-N."/>
            <person name="Guigo R."/>
            <person name="Zody M.C."/>
            <person name="Mesirov J."/>
            <person name="Lindblad-Toh K."/>
            <person name="Birren B."/>
            <person name="Nusbaum C."/>
            <person name="Kahn D."/>
            <person name="Robinson-Rechavi M."/>
            <person name="Laudet V."/>
            <person name="Schachter V."/>
            <person name="Quetier F."/>
            <person name="Saurin W."/>
            <person name="Scarpelli C."/>
            <person name="Wincker P."/>
            <person name="Lander E.S."/>
            <person name="Weissenbach J."/>
            <person name="Roest Crollius H."/>
        </authorList>
    </citation>
    <scope>NUCLEOTIDE SEQUENCE [LARGE SCALE GENOMIC DNA]</scope>
</reference>
<dbReference type="EMBL" id="CAAE01016024">
    <property type="protein sequence ID" value="CAG13484.1"/>
    <property type="molecule type" value="Genomic_DNA"/>
</dbReference>
<feature type="non-terminal residue" evidence="1">
    <location>
        <position position="1"/>
    </location>
</feature>
<sequence>RSLKQGICSEASAIFQPYLGAPRANLLMIMSRASTYACE</sequence>
<dbReference type="AlphaFoldDB" id="Q4RDP8"/>
<comment type="caution">
    <text evidence="1">The sequence shown here is derived from an EMBL/GenBank/DDBJ whole genome shotgun (WGS) entry which is preliminary data.</text>
</comment>
<name>Q4RDP8_TETNG</name>
<reference evidence="1" key="2">
    <citation type="submission" date="2004-02" db="EMBL/GenBank/DDBJ databases">
        <authorList>
            <consortium name="Genoscope"/>
            <consortium name="Whitehead Institute Centre for Genome Research"/>
        </authorList>
    </citation>
    <scope>NUCLEOTIDE SEQUENCE</scope>
</reference>
<accession>Q4RDP8</accession>
<gene>
    <name evidence="1" type="ORF">GSTENG00037789001</name>
</gene>
<protein>
    <submittedName>
        <fullName evidence="1">(spotted green pufferfish) hypothetical protein</fullName>
    </submittedName>
</protein>
<organism evidence="1">
    <name type="scientific">Tetraodon nigroviridis</name>
    <name type="common">Spotted green pufferfish</name>
    <name type="synonym">Chelonodon nigroviridis</name>
    <dbReference type="NCBI Taxonomy" id="99883"/>
    <lineage>
        <taxon>Eukaryota</taxon>
        <taxon>Metazoa</taxon>
        <taxon>Chordata</taxon>
        <taxon>Craniata</taxon>
        <taxon>Vertebrata</taxon>
        <taxon>Euteleostomi</taxon>
        <taxon>Actinopterygii</taxon>
        <taxon>Neopterygii</taxon>
        <taxon>Teleostei</taxon>
        <taxon>Neoteleostei</taxon>
        <taxon>Acanthomorphata</taxon>
        <taxon>Eupercaria</taxon>
        <taxon>Tetraodontiformes</taxon>
        <taxon>Tetradontoidea</taxon>
        <taxon>Tetraodontidae</taxon>
        <taxon>Tetraodon</taxon>
    </lineage>
</organism>
<evidence type="ECO:0000313" key="1">
    <source>
        <dbReference type="EMBL" id="CAG13484.1"/>
    </source>
</evidence>
<proteinExistence type="predicted"/>